<keyword evidence="6" id="KW-0969">Cilium</keyword>
<dbReference type="NCBIfam" id="NF009793">
    <property type="entry name" value="PRK13285.1-1"/>
    <property type="match status" value="1"/>
</dbReference>
<dbReference type="STRING" id="29364.SAMN04487772_11169"/>
<dbReference type="InterPro" id="IPR024046">
    <property type="entry name" value="Flagellar_assmbl_FliW_dom_sf"/>
</dbReference>
<organism evidence="6 7">
    <name type="scientific">[Clostridium] polysaccharolyticum</name>
    <dbReference type="NCBI Taxonomy" id="29364"/>
    <lineage>
        <taxon>Bacteria</taxon>
        <taxon>Bacillati</taxon>
        <taxon>Bacillota</taxon>
        <taxon>Clostridia</taxon>
        <taxon>Lachnospirales</taxon>
        <taxon>Lachnospiraceae</taxon>
    </lineage>
</organism>
<evidence type="ECO:0000256" key="3">
    <source>
        <dbReference type="ARBA" id="ARBA00022845"/>
    </source>
</evidence>
<dbReference type="AlphaFoldDB" id="A0A1I0CTR4"/>
<comment type="subunit">
    <text evidence="5">Interacts with translational regulator CsrA and flagellin(s).</text>
</comment>
<dbReference type="OrthoDB" id="9801235at2"/>
<evidence type="ECO:0000256" key="2">
    <source>
        <dbReference type="ARBA" id="ARBA00022795"/>
    </source>
</evidence>
<dbReference type="RefSeq" id="WP_092477884.1">
    <property type="nucleotide sequence ID" value="NZ_FOHN01000011.1"/>
</dbReference>
<dbReference type="EMBL" id="FOHN01000011">
    <property type="protein sequence ID" value="SET23204.1"/>
    <property type="molecule type" value="Genomic_DNA"/>
</dbReference>
<proteinExistence type="inferred from homology"/>
<evidence type="ECO:0000256" key="1">
    <source>
        <dbReference type="ARBA" id="ARBA00022490"/>
    </source>
</evidence>
<comment type="function">
    <text evidence="5">Acts as an anti-CsrA protein, binds CsrA and prevents it from repressing translation of its target genes, one of which is flagellin. Binds to flagellin and participates in the assembly of the flagellum.</text>
</comment>
<keyword evidence="3 5" id="KW-0810">Translation regulation</keyword>
<dbReference type="SUPFAM" id="SSF141457">
    <property type="entry name" value="BH3618-like"/>
    <property type="match status" value="1"/>
</dbReference>
<dbReference type="GO" id="GO:0044780">
    <property type="term" value="P:bacterial-type flagellum assembly"/>
    <property type="evidence" value="ECO:0007669"/>
    <property type="project" value="UniProtKB-UniRule"/>
</dbReference>
<dbReference type="Gene3D" id="2.30.290.10">
    <property type="entry name" value="BH3618-like"/>
    <property type="match status" value="1"/>
</dbReference>
<dbReference type="Proteomes" id="UP000199800">
    <property type="component" value="Unassembled WGS sequence"/>
</dbReference>
<gene>
    <name evidence="5" type="primary">fliW</name>
    <name evidence="6" type="ORF">SAMN04487772_11169</name>
</gene>
<dbReference type="InterPro" id="IPR003775">
    <property type="entry name" value="Flagellar_assembly_factor_FliW"/>
</dbReference>
<reference evidence="6 7" key="1">
    <citation type="submission" date="2016-10" db="EMBL/GenBank/DDBJ databases">
        <authorList>
            <person name="de Groot N.N."/>
        </authorList>
    </citation>
    <scope>NUCLEOTIDE SEQUENCE [LARGE SCALE GENOMIC DNA]</scope>
    <source>
        <strain evidence="6 7">DSM 1801</strain>
    </source>
</reference>
<evidence type="ECO:0000313" key="7">
    <source>
        <dbReference type="Proteomes" id="UP000199800"/>
    </source>
</evidence>
<evidence type="ECO:0000313" key="6">
    <source>
        <dbReference type="EMBL" id="SET23204.1"/>
    </source>
</evidence>
<keyword evidence="7" id="KW-1185">Reference proteome</keyword>
<evidence type="ECO:0000256" key="4">
    <source>
        <dbReference type="ARBA" id="ARBA00023186"/>
    </source>
</evidence>
<keyword evidence="6" id="KW-0966">Cell projection</keyword>
<keyword evidence="4 5" id="KW-0143">Chaperone</keyword>
<dbReference type="HAMAP" id="MF_01185">
    <property type="entry name" value="FliW"/>
    <property type="match status" value="1"/>
</dbReference>
<keyword evidence="1 5" id="KW-0963">Cytoplasm</keyword>
<keyword evidence="2 5" id="KW-1005">Bacterial flagellum biogenesis</keyword>
<comment type="subcellular location">
    <subcellularLocation>
        <location evidence="5">Cytoplasm</location>
    </subcellularLocation>
</comment>
<accession>A0A1I0CTR4</accession>
<sequence length="151" mass="16977">MLIKTRCFGEVEISDDKIVEFPEGILGFEELKRYTLIYDVKENGEKAKIAWLQAVDEPELALPVINPFEVKKDYDPVINETLMKDLGDVNSENAVVLLVVTVPSDITKTTANLKAPIIINSDIRVGAQLIAENRNYVVKYPIIKNDDKGEK</sequence>
<dbReference type="PANTHER" id="PTHR39190">
    <property type="entry name" value="FLAGELLAR ASSEMBLY FACTOR FLIW"/>
    <property type="match status" value="1"/>
</dbReference>
<dbReference type="GO" id="GO:0006417">
    <property type="term" value="P:regulation of translation"/>
    <property type="evidence" value="ECO:0007669"/>
    <property type="project" value="UniProtKB-KW"/>
</dbReference>
<comment type="similarity">
    <text evidence="5">Belongs to the FliW family.</text>
</comment>
<evidence type="ECO:0000256" key="5">
    <source>
        <dbReference type="HAMAP-Rule" id="MF_01185"/>
    </source>
</evidence>
<name>A0A1I0CTR4_9FIRM</name>
<dbReference type="PANTHER" id="PTHR39190:SF1">
    <property type="entry name" value="FLAGELLAR ASSEMBLY FACTOR FLIW"/>
    <property type="match status" value="1"/>
</dbReference>
<keyword evidence="6" id="KW-0282">Flagellum</keyword>
<dbReference type="Pfam" id="PF02623">
    <property type="entry name" value="FliW"/>
    <property type="match status" value="1"/>
</dbReference>
<dbReference type="GO" id="GO:0005737">
    <property type="term" value="C:cytoplasm"/>
    <property type="evidence" value="ECO:0007669"/>
    <property type="project" value="UniProtKB-SubCell"/>
</dbReference>
<protein>
    <recommendedName>
        <fullName evidence="5">Flagellar assembly factor FliW</fullName>
    </recommendedName>
</protein>